<protein>
    <submittedName>
        <fullName evidence="2">Dibenzothiophene desulfurase</fullName>
    </submittedName>
</protein>
<feature type="transmembrane region" description="Helical" evidence="1">
    <location>
        <begin position="34"/>
        <end position="59"/>
    </location>
</feature>
<keyword evidence="1" id="KW-0472">Membrane</keyword>
<comment type="caution">
    <text evidence="2">The sequence shown here is derived from an EMBL/GenBank/DDBJ whole genome shotgun (WGS) entry which is preliminary data.</text>
</comment>
<organism evidence="2 3">
    <name type="scientific">Maritimibacter fusiformis</name>
    <dbReference type="NCBI Taxonomy" id="2603819"/>
    <lineage>
        <taxon>Bacteria</taxon>
        <taxon>Pseudomonadati</taxon>
        <taxon>Pseudomonadota</taxon>
        <taxon>Alphaproteobacteria</taxon>
        <taxon>Rhodobacterales</taxon>
        <taxon>Roseobacteraceae</taxon>
        <taxon>Maritimibacter</taxon>
    </lineage>
</organism>
<keyword evidence="1" id="KW-0812">Transmembrane</keyword>
<gene>
    <name evidence="2" type="ORF">FVF75_15610</name>
</gene>
<dbReference type="GO" id="GO:0005886">
    <property type="term" value="C:plasma membrane"/>
    <property type="evidence" value="ECO:0007669"/>
    <property type="project" value="TreeGrafter"/>
</dbReference>
<accession>A0A5D0R855</accession>
<dbReference type="GO" id="GO:0009389">
    <property type="term" value="F:dimethyl sulfoxide reductase activity"/>
    <property type="evidence" value="ECO:0007669"/>
    <property type="project" value="TreeGrafter"/>
</dbReference>
<keyword evidence="1" id="KW-1133">Transmembrane helix</keyword>
<dbReference type="Pfam" id="PF04976">
    <property type="entry name" value="DmsC"/>
    <property type="match status" value="1"/>
</dbReference>
<dbReference type="PANTHER" id="PTHR38095:SF1">
    <property type="entry name" value="ANAEROBIC DIMETHYL SULFOXIDE REDUCTASE CHAIN YNFH"/>
    <property type="match status" value="1"/>
</dbReference>
<feature type="transmembrane region" description="Helical" evidence="1">
    <location>
        <begin position="80"/>
        <end position="100"/>
    </location>
</feature>
<name>A0A5D0R855_9RHOB</name>
<reference evidence="2 3" key="1">
    <citation type="submission" date="2019-08" db="EMBL/GenBank/DDBJ databases">
        <title>Identification of a novel species of the genus Boseongicola.</title>
        <authorList>
            <person name="Zhang X.-Q."/>
        </authorList>
    </citation>
    <scope>NUCLEOTIDE SEQUENCE [LARGE SCALE GENOMIC DNA]</scope>
    <source>
        <strain evidence="2 3">HY14</strain>
    </source>
</reference>
<keyword evidence="3" id="KW-1185">Reference proteome</keyword>
<dbReference type="AlphaFoldDB" id="A0A5D0R855"/>
<dbReference type="Proteomes" id="UP000322080">
    <property type="component" value="Unassembled WGS sequence"/>
</dbReference>
<proteinExistence type="predicted"/>
<dbReference type="RefSeq" id="WP_148379688.1">
    <property type="nucleotide sequence ID" value="NZ_VSIY01000015.1"/>
</dbReference>
<dbReference type="GO" id="GO:0009390">
    <property type="term" value="C:dimethyl sulfoxide reductase complex"/>
    <property type="evidence" value="ECO:0007669"/>
    <property type="project" value="TreeGrafter"/>
</dbReference>
<feature type="transmembrane region" description="Helical" evidence="1">
    <location>
        <begin position="138"/>
        <end position="155"/>
    </location>
</feature>
<evidence type="ECO:0000256" key="1">
    <source>
        <dbReference type="SAM" id="Phobius"/>
    </source>
</evidence>
<dbReference type="EMBL" id="VSIY01000015">
    <property type="protein sequence ID" value="TYB77682.1"/>
    <property type="molecule type" value="Genomic_DNA"/>
</dbReference>
<feature type="transmembrane region" description="Helical" evidence="1">
    <location>
        <begin position="235"/>
        <end position="253"/>
    </location>
</feature>
<feature type="transmembrane region" description="Helical" evidence="1">
    <location>
        <begin position="7"/>
        <end position="28"/>
    </location>
</feature>
<evidence type="ECO:0000313" key="2">
    <source>
        <dbReference type="EMBL" id="TYB77682.1"/>
    </source>
</evidence>
<sequence>MHPAPSVIIFTSLSGLGFGLFAWLGLGIPDVYGWSSFAVFFIAYALSVGGLLASVFHLANKKNVIYSFSQWRTSWLSREGVMAVITLLTFAPFAIGRIFLGIDLAIFGYVGSILALITVFVTSMIYTQLKAVPRWNMPLTPVLFLLYAVSGGALMTGEQRVAGFLIAILTLVQIAAWVLGDARFTGSGTDKGSATGLGGLGKVRVFESAHTSRNYILDEMVHVIGRRHATKLRTIAALTIGLFPVVLLLMLPVGHVTSLTALASHIVGVFISRWLFFAEAEHVVGLYYSRG</sequence>
<dbReference type="InterPro" id="IPR007059">
    <property type="entry name" value="DmsC"/>
</dbReference>
<dbReference type="PANTHER" id="PTHR38095">
    <property type="entry name" value="ANAEROBIC DIMETHYL SULFOXIDE REDUCTASE CHAIN YNFH"/>
    <property type="match status" value="1"/>
</dbReference>
<feature type="transmembrane region" description="Helical" evidence="1">
    <location>
        <begin position="161"/>
        <end position="179"/>
    </location>
</feature>
<feature type="transmembrane region" description="Helical" evidence="1">
    <location>
        <begin position="106"/>
        <end position="126"/>
    </location>
</feature>
<evidence type="ECO:0000313" key="3">
    <source>
        <dbReference type="Proteomes" id="UP000322080"/>
    </source>
</evidence>
<dbReference type="GO" id="GO:0019645">
    <property type="term" value="P:anaerobic electron transport chain"/>
    <property type="evidence" value="ECO:0007669"/>
    <property type="project" value="InterPro"/>
</dbReference>